<name>A0A5E7VSY3_PSEFL</name>
<reference evidence="1 2" key="1">
    <citation type="submission" date="2019-09" db="EMBL/GenBank/DDBJ databases">
        <authorList>
            <person name="Chandra G."/>
            <person name="Truman W A."/>
        </authorList>
    </citation>
    <scope>NUCLEOTIDE SEQUENCE [LARGE SCALE GENOMIC DNA]</scope>
    <source>
        <strain evidence="1">PS928</strain>
    </source>
</reference>
<dbReference type="OrthoDB" id="7023923at2"/>
<evidence type="ECO:0000313" key="1">
    <source>
        <dbReference type="EMBL" id="VVQ25961.1"/>
    </source>
</evidence>
<evidence type="ECO:0008006" key="3">
    <source>
        <dbReference type="Google" id="ProtNLM"/>
    </source>
</evidence>
<sequence>MDHLFKPKEAKHQVVMSSDNYELECNYQGHRFYSSAKAICLAMHLIFLKYCPTRSRVSGSVLRRAICHFFDFAEKWNSYNPPELWISKITDLSNEVFKCFENYLSENNQRFENSARIKTALRNAASLTDAIPDIMLPFATRDHTQARFPLSDDADQMLAESFTSYVDQLYAKIEFQDSVNNSTAYTYNEILEKITYSRATIFEWLQDIFENGKKLDWRSLHSKLKASSDLELQRISKLSEWRRLIFSEYHSREDRYIYSNPKNPFTRKKILNFEPDPPRVIKTLLENGYPFKKELSELGERYSANDIFSLDHCKDVVQLLLYRWRSGYAIPGQNSSLLWDDLLALYFPTMSDMSTLVQFIMLQTNWNKEAVLALDPENFDHALTGAMNEDFVMLQTEKNKSQGVDKPYFAPKEIVAASTRSDKYSAHNLFTLAIQLSEPLKEFDFDYIRHGMSKEDYNPAFLCIRYYADWVRKGGRHTSASNEKAFQQGIKQFLIQYPIYEDGVRLTSGKDLTVRLRPTWVKRHKATKDSSHGLLALLMGHSSTVTTDIHYDNSPLAQKERYDRLESELEAILSLMLSGQFEGMLGAPPQQTVQLPFKIFHIPGMEKPLWACANQRQPAWHGARQRVPEGDRCYVISKCLFCSQCTIFEDSLPYLIERRIHVVELIEDPPSSSEYSNDLEIELMKIDSILDRWDDEEAVREAARYQRRNSPLLPRDLSFLQVILEEEDRK</sequence>
<protein>
    <recommendedName>
        <fullName evidence="3">Integrase</fullName>
    </recommendedName>
</protein>
<dbReference type="RefSeq" id="WP_150788160.1">
    <property type="nucleotide sequence ID" value="NZ_CABVJF010000038.1"/>
</dbReference>
<dbReference type="Proteomes" id="UP000381378">
    <property type="component" value="Unassembled WGS sequence"/>
</dbReference>
<organism evidence="1 2">
    <name type="scientific">Pseudomonas fluorescens</name>
    <dbReference type="NCBI Taxonomy" id="294"/>
    <lineage>
        <taxon>Bacteria</taxon>
        <taxon>Pseudomonadati</taxon>
        <taxon>Pseudomonadota</taxon>
        <taxon>Gammaproteobacteria</taxon>
        <taxon>Pseudomonadales</taxon>
        <taxon>Pseudomonadaceae</taxon>
        <taxon>Pseudomonas</taxon>
    </lineage>
</organism>
<evidence type="ECO:0000313" key="2">
    <source>
        <dbReference type="Proteomes" id="UP000381378"/>
    </source>
</evidence>
<dbReference type="EMBL" id="CABVJF010000038">
    <property type="protein sequence ID" value="VVQ25961.1"/>
    <property type="molecule type" value="Genomic_DNA"/>
</dbReference>
<proteinExistence type="predicted"/>
<accession>A0A5E7VSY3</accession>
<gene>
    <name evidence="1" type="ORF">PS928_06286</name>
</gene>
<dbReference type="AlphaFoldDB" id="A0A5E7VSY3"/>